<keyword evidence="1 2" id="KW-0378">Hydrolase</keyword>
<dbReference type="GO" id="GO:0005975">
    <property type="term" value="P:carbohydrate metabolic process"/>
    <property type="evidence" value="ECO:0007669"/>
    <property type="project" value="InterPro"/>
</dbReference>
<dbReference type="InterPro" id="IPR012341">
    <property type="entry name" value="6hp_glycosidase-like_sf"/>
</dbReference>
<proteinExistence type="predicted"/>
<evidence type="ECO:0000313" key="3">
    <source>
        <dbReference type="Proteomes" id="UP000290848"/>
    </source>
</evidence>
<dbReference type="EMBL" id="RXOC01000002">
    <property type="protein sequence ID" value="RXF71571.1"/>
    <property type="molecule type" value="Genomic_DNA"/>
</dbReference>
<dbReference type="InterPro" id="IPR052043">
    <property type="entry name" value="PolySaccharide_Degr_Enz"/>
</dbReference>
<dbReference type="PANTHER" id="PTHR33886:SF8">
    <property type="entry name" value="UNSATURATED RHAMNOGALACTURONAN HYDROLASE (EUROFUNG)"/>
    <property type="match status" value="1"/>
</dbReference>
<dbReference type="PANTHER" id="PTHR33886">
    <property type="entry name" value="UNSATURATED RHAMNOGALACTURONAN HYDROLASE (EUROFUNG)"/>
    <property type="match status" value="1"/>
</dbReference>
<dbReference type="Pfam" id="PF07470">
    <property type="entry name" value="Glyco_hydro_88"/>
    <property type="match status" value="1"/>
</dbReference>
<dbReference type="SUPFAM" id="SSF52317">
    <property type="entry name" value="Class I glutamine amidotransferase-like"/>
    <property type="match status" value="1"/>
</dbReference>
<dbReference type="GO" id="GO:0016787">
    <property type="term" value="F:hydrolase activity"/>
    <property type="evidence" value="ECO:0007669"/>
    <property type="project" value="UniProtKB-KW"/>
</dbReference>
<dbReference type="RefSeq" id="WP_128767817.1">
    <property type="nucleotide sequence ID" value="NZ_RXOC01000002.1"/>
</dbReference>
<dbReference type="SUPFAM" id="SSF48208">
    <property type="entry name" value="Six-hairpin glycosidases"/>
    <property type="match status" value="1"/>
</dbReference>
<name>A0A4Q0MDT1_9SPHI</name>
<dbReference type="InterPro" id="IPR008928">
    <property type="entry name" value="6-hairpin_glycosidase_sf"/>
</dbReference>
<dbReference type="Gene3D" id="1.50.10.10">
    <property type="match status" value="1"/>
</dbReference>
<dbReference type="InterPro" id="IPR029062">
    <property type="entry name" value="Class_I_gatase-like"/>
</dbReference>
<dbReference type="InterPro" id="IPR010905">
    <property type="entry name" value="Glyco_hydro_88"/>
</dbReference>
<dbReference type="AlphaFoldDB" id="A0A4Q0MDT1"/>
<reference evidence="2 3" key="1">
    <citation type="submission" date="2018-12" db="EMBL/GenBank/DDBJ databases">
        <title>The Draft Genome Sequence of the Soil Bacterium Pedobacter tournemirensis R1.</title>
        <authorList>
            <person name="He J."/>
        </authorList>
    </citation>
    <scope>NUCLEOTIDE SEQUENCE [LARGE SCALE GENOMIC DNA]</scope>
    <source>
        <strain evidence="2 3">R1</strain>
    </source>
</reference>
<evidence type="ECO:0000256" key="1">
    <source>
        <dbReference type="ARBA" id="ARBA00022801"/>
    </source>
</evidence>
<sequence length="639" mass="72195">MKRVSILSFFSLLFTVQVFISYGQTKPLSERMAATVMDIWSDSLWVGRPFKWTYDQGVLLEGVSSIWQRTADRKYFEYIKKSMDFFVQSDGTIRTYEQKSYNIDNVKNGRSLLLLYRVTGQEKYLKAAQILRNQLNTHPRTNEGGFWHKKIYPYQMWLDGLYMGQPFYAEYSAMTGDTAAFNDITNQFVFMEKHSRDAATGLMYHGWDESKQQQWANKTTGLSAHVWGRAMGWYGMALVDAIEYFPAGHPGRKQLIDILGRFANAVQKVQDPKSGVWYDIMDAPLRKGNYFESSASSMFVYTFAKAVRMGYLPSSYLKVAKKGYEGIENEFIETADADKVNLKGTVSVSGLGGKPYRDGSFEYYMSEKVITNDPKGVGSFMLAANEMELAAISKTGKGKTVTLDYYFNNEWKKGPAGKDVRFHYTWDDQANSGFWFWGNIFNYTGAKTNSLTAAPSAANLKNTDVYIIVDPDTEKETAKPNFVSAKDADVLYNWVKNGGVLVLMANDPANCELRNFNTLAGRFGIRFNGDLRNAVKGNEYETGAFNIPAAHPIFKTSKKVYIKEISTISVSAPAKAAFIEGKDIIMGTAKIGKGTVFAIGDPWFYNEYVDGRKIPAEYENYKAATDLTNWLLLQLPKKN</sequence>
<organism evidence="2 3">
    <name type="scientific">Arcticibacter tournemirensis</name>
    <dbReference type="NCBI Taxonomy" id="699437"/>
    <lineage>
        <taxon>Bacteria</taxon>
        <taxon>Pseudomonadati</taxon>
        <taxon>Bacteroidota</taxon>
        <taxon>Sphingobacteriia</taxon>
        <taxon>Sphingobacteriales</taxon>
        <taxon>Sphingobacteriaceae</taxon>
        <taxon>Arcticibacter</taxon>
    </lineage>
</organism>
<comment type="caution">
    <text evidence="2">The sequence shown here is derived from an EMBL/GenBank/DDBJ whole genome shotgun (WGS) entry which is preliminary data.</text>
</comment>
<accession>A0A4Q0MDT1</accession>
<gene>
    <name evidence="2" type="ORF">EKH83_02465</name>
</gene>
<protein>
    <submittedName>
        <fullName evidence="2">Glycoside hydrolase family 88 protein</fullName>
    </submittedName>
</protein>
<dbReference type="Proteomes" id="UP000290848">
    <property type="component" value="Unassembled WGS sequence"/>
</dbReference>
<evidence type="ECO:0000313" key="2">
    <source>
        <dbReference type="EMBL" id="RXF71571.1"/>
    </source>
</evidence>